<dbReference type="Gene3D" id="3.90.1300.10">
    <property type="entry name" value="Amidase signature (AS) domain"/>
    <property type="match status" value="1"/>
</dbReference>
<keyword evidence="6" id="KW-0808">Transferase</keyword>
<dbReference type="InterPro" id="IPR036928">
    <property type="entry name" value="AS_sf"/>
</dbReference>
<sequence length="496" mass="52144">MELADYVSMDATSLAALVRTGEVTAHELLDLARSRADDVDASLNSIVLRMDAAADERANGTSTGPFAGVPFLIKDLAQEYKGYPTSYGSRALANDVATEHALITQRFLDAGLVIFGKTNTPELGAKGVTEPDYWGPARNPWNPERTPGGSSGGSGAAVAAGIVPAAGANDGGGSIRIPAACNGLVGLKLGRGLSPYGPQTGEVMFGMVGQGVVSRTVRDSAALYDAIVAPDPNADYLAQFPTTPYSANLDSRPSGLRVGWSASSAVNPNPHPEAITAVERAADLLSSLGHYVEEVDPPYDDWALSRDFLTIWFAQVYVQVSDIKARTGAKNSQFEADTLGLAEFGRHSGLSAPIAALENTKTYVRSLAHFHSNFDLLLTPTVATPPPLVGSTATSSFLHAAARVMNAVRGGRMMALTGILDEAVQEGLGWVPYTQLANVTGRPAINVPLHWTDDGLPLGVQFVGAPGSEALLLRVAAQLEEAQPWIHRFPAPHGVV</sequence>
<reference evidence="7" key="1">
    <citation type="submission" date="2017-06" db="EMBL/GenBank/DDBJ databases">
        <authorList>
            <person name="Varghese N."/>
            <person name="Submissions S."/>
        </authorList>
    </citation>
    <scope>NUCLEOTIDE SEQUENCE [LARGE SCALE GENOMIC DNA]</scope>
    <source>
        <strain evidence="7">JCM 23211</strain>
    </source>
</reference>
<evidence type="ECO:0000256" key="4">
    <source>
        <dbReference type="SAM" id="MobiDB-lite"/>
    </source>
</evidence>
<dbReference type="GO" id="GO:0004040">
    <property type="term" value="F:amidase activity"/>
    <property type="evidence" value="ECO:0007669"/>
    <property type="project" value="UniProtKB-EC"/>
</dbReference>
<comment type="catalytic activity">
    <reaction evidence="1">
        <text>a monocarboxylic acid amide + H2O = a monocarboxylate + NH4(+)</text>
        <dbReference type="Rhea" id="RHEA:12020"/>
        <dbReference type="ChEBI" id="CHEBI:15377"/>
        <dbReference type="ChEBI" id="CHEBI:28938"/>
        <dbReference type="ChEBI" id="CHEBI:35757"/>
        <dbReference type="ChEBI" id="CHEBI:83628"/>
        <dbReference type="EC" id="3.5.1.4"/>
    </reaction>
</comment>
<evidence type="ECO:0000313" key="6">
    <source>
        <dbReference type="EMBL" id="SNS19422.1"/>
    </source>
</evidence>
<dbReference type="OrthoDB" id="5175573at2"/>
<dbReference type="PROSITE" id="PS00571">
    <property type="entry name" value="AMIDASES"/>
    <property type="match status" value="1"/>
</dbReference>
<evidence type="ECO:0000256" key="1">
    <source>
        <dbReference type="ARBA" id="ARBA00001311"/>
    </source>
</evidence>
<dbReference type="GO" id="GO:0016740">
    <property type="term" value="F:transferase activity"/>
    <property type="evidence" value="ECO:0007669"/>
    <property type="project" value="UniProtKB-KW"/>
</dbReference>
<dbReference type="InterPro" id="IPR020556">
    <property type="entry name" value="Amidase_CS"/>
</dbReference>
<comment type="similarity">
    <text evidence="2">Belongs to the amidase family.</text>
</comment>
<dbReference type="STRING" id="398843.A3K89_01730"/>
<evidence type="ECO:0000256" key="2">
    <source>
        <dbReference type="ARBA" id="ARBA00009199"/>
    </source>
</evidence>
<dbReference type="Pfam" id="PF01425">
    <property type="entry name" value="Amidase"/>
    <property type="match status" value="1"/>
</dbReference>
<dbReference type="EMBL" id="FZOW01000001">
    <property type="protein sequence ID" value="SNS19422.1"/>
    <property type="molecule type" value="Genomic_DNA"/>
</dbReference>
<organism evidence="6 7">
    <name type="scientific">Rhodococcoides kyotonense</name>
    <dbReference type="NCBI Taxonomy" id="398843"/>
    <lineage>
        <taxon>Bacteria</taxon>
        <taxon>Bacillati</taxon>
        <taxon>Actinomycetota</taxon>
        <taxon>Actinomycetes</taxon>
        <taxon>Mycobacteriales</taxon>
        <taxon>Nocardiaceae</taxon>
        <taxon>Rhodococcoides</taxon>
    </lineage>
</organism>
<feature type="region of interest" description="Disordered" evidence="4">
    <location>
        <begin position="126"/>
        <end position="155"/>
    </location>
</feature>
<dbReference type="Proteomes" id="UP000198327">
    <property type="component" value="Unassembled WGS sequence"/>
</dbReference>
<dbReference type="PANTHER" id="PTHR11895">
    <property type="entry name" value="TRANSAMIDASE"/>
    <property type="match status" value="1"/>
</dbReference>
<dbReference type="SUPFAM" id="SSF75304">
    <property type="entry name" value="Amidase signature (AS) enzymes"/>
    <property type="match status" value="1"/>
</dbReference>
<evidence type="ECO:0000313" key="7">
    <source>
        <dbReference type="Proteomes" id="UP000198327"/>
    </source>
</evidence>
<name>A0A239CHP8_9NOCA</name>
<evidence type="ECO:0000256" key="3">
    <source>
        <dbReference type="ARBA" id="ARBA00012922"/>
    </source>
</evidence>
<dbReference type="InterPro" id="IPR023631">
    <property type="entry name" value="Amidase_dom"/>
</dbReference>
<protein>
    <recommendedName>
        <fullName evidence="3">amidase</fullName>
        <ecNumber evidence="3">3.5.1.4</ecNumber>
    </recommendedName>
</protein>
<keyword evidence="7" id="KW-1185">Reference proteome</keyword>
<dbReference type="AlphaFoldDB" id="A0A239CHP8"/>
<dbReference type="EC" id="3.5.1.4" evidence="3"/>
<evidence type="ECO:0000259" key="5">
    <source>
        <dbReference type="Pfam" id="PF01425"/>
    </source>
</evidence>
<feature type="domain" description="Amidase" evidence="5">
    <location>
        <begin position="40"/>
        <end position="473"/>
    </location>
</feature>
<dbReference type="PANTHER" id="PTHR11895:SF7">
    <property type="entry name" value="GLUTAMYL-TRNA(GLN) AMIDOTRANSFERASE SUBUNIT A, MITOCHONDRIAL"/>
    <property type="match status" value="1"/>
</dbReference>
<dbReference type="RefSeq" id="WP_089242569.1">
    <property type="nucleotide sequence ID" value="NZ_FZOW01000001.1"/>
</dbReference>
<proteinExistence type="inferred from homology"/>
<gene>
    <name evidence="6" type="ORF">SAMN05421642_10113</name>
</gene>
<accession>A0A239CHP8</accession>
<dbReference type="InterPro" id="IPR000120">
    <property type="entry name" value="Amidase"/>
</dbReference>